<dbReference type="Pfam" id="PF00084">
    <property type="entry name" value="Sushi"/>
    <property type="match status" value="3"/>
</dbReference>
<keyword evidence="4 5" id="KW-1015">Disulfide bond</keyword>
<dbReference type="CDD" id="cd00033">
    <property type="entry name" value="CCP"/>
    <property type="match status" value="5"/>
</dbReference>
<keyword evidence="3" id="KW-0732">Signal</keyword>
<feature type="domain" description="Sushi" evidence="6">
    <location>
        <begin position="189"/>
        <end position="253"/>
    </location>
</feature>
<keyword evidence="7" id="KW-1185">Reference proteome</keyword>
<dbReference type="AlphaFoldDB" id="A0A6P5A1E3"/>
<dbReference type="KEGG" id="bbel:109484296"/>
<feature type="disulfide bond" evidence="5">
    <location>
        <begin position="441"/>
        <end position="484"/>
    </location>
</feature>
<name>A0A6P5A1E3_BRABE</name>
<dbReference type="SUPFAM" id="SSF57535">
    <property type="entry name" value="Complement control module/SCR domain"/>
    <property type="match status" value="9"/>
</dbReference>
<feature type="domain" description="Sushi" evidence="6">
    <location>
        <begin position="512"/>
        <end position="564"/>
    </location>
</feature>
<dbReference type="Gene3D" id="2.10.70.10">
    <property type="entry name" value="Complement Module, domain 1"/>
    <property type="match status" value="9"/>
</dbReference>
<accession>A0A6P5A1E3</accession>
<feature type="disulfide bond" evidence="5">
    <location>
        <begin position="351"/>
        <end position="378"/>
    </location>
</feature>
<dbReference type="GeneID" id="109484296"/>
<comment type="subcellular location">
    <subcellularLocation>
        <location evidence="1">Virion</location>
    </subcellularLocation>
</comment>
<dbReference type="InterPro" id="IPR051503">
    <property type="entry name" value="ComplSys_Reg/VirEntry_Med"/>
</dbReference>
<dbReference type="RefSeq" id="XP_019643113.1">
    <property type="nucleotide sequence ID" value="XM_019787554.1"/>
</dbReference>
<feature type="domain" description="Sushi" evidence="6">
    <location>
        <begin position="439"/>
        <end position="498"/>
    </location>
</feature>
<dbReference type="InterPro" id="IPR035976">
    <property type="entry name" value="Sushi/SCR/CCP_sf"/>
</dbReference>
<organism evidence="7 8">
    <name type="scientific">Branchiostoma belcheri</name>
    <name type="common">Amphioxus</name>
    <dbReference type="NCBI Taxonomy" id="7741"/>
    <lineage>
        <taxon>Eukaryota</taxon>
        <taxon>Metazoa</taxon>
        <taxon>Chordata</taxon>
        <taxon>Cephalochordata</taxon>
        <taxon>Leptocardii</taxon>
        <taxon>Amphioxiformes</taxon>
        <taxon>Branchiostomatidae</taxon>
        <taxon>Branchiostoma</taxon>
    </lineage>
</organism>
<evidence type="ECO:0000259" key="6">
    <source>
        <dbReference type="PROSITE" id="PS50923"/>
    </source>
</evidence>
<comment type="caution">
    <text evidence="5">Lacks conserved residue(s) required for the propagation of feature annotation.</text>
</comment>
<evidence type="ECO:0000256" key="3">
    <source>
        <dbReference type="ARBA" id="ARBA00022729"/>
    </source>
</evidence>
<dbReference type="InterPro" id="IPR000436">
    <property type="entry name" value="Sushi_SCR_CCP_dom"/>
</dbReference>
<dbReference type="PANTHER" id="PTHR45785:SF2">
    <property type="entry name" value="COMPLEMENT FACTOR H-RELATED"/>
    <property type="match status" value="1"/>
</dbReference>
<evidence type="ECO:0000256" key="5">
    <source>
        <dbReference type="PROSITE-ProRule" id="PRU00302"/>
    </source>
</evidence>
<dbReference type="Proteomes" id="UP000515135">
    <property type="component" value="Unplaced"/>
</dbReference>
<proteinExistence type="predicted"/>
<reference evidence="8" key="1">
    <citation type="submission" date="2025-08" db="UniProtKB">
        <authorList>
            <consortium name="RefSeq"/>
        </authorList>
    </citation>
    <scope>IDENTIFICATION</scope>
    <source>
        <tissue evidence="8">Gonad</tissue>
    </source>
</reference>
<dbReference type="OrthoDB" id="6127264at2759"/>
<protein>
    <submittedName>
        <fullName evidence="8">Sushi, von Willebrand factor type A, EGF and pentraxin domain-containing protein 1-like</fullName>
    </submittedName>
</protein>
<dbReference type="SMART" id="SM00032">
    <property type="entry name" value="CCP"/>
    <property type="match status" value="10"/>
</dbReference>
<feature type="domain" description="Sushi" evidence="6">
    <location>
        <begin position="59"/>
        <end position="124"/>
    </location>
</feature>
<gene>
    <name evidence="8" type="primary">LOC109484296</name>
</gene>
<feature type="disulfide bond" evidence="5">
    <location>
        <begin position="469"/>
        <end position="496"/>
    </location>
</feature>
<dbReference type="PROSITE" id="PS50923">
    <property type="entry name" value="SUSHI"/>
    <property type="match status" value="5"/>
</dbReference>
<sequence length="650" mass="70026">MLDYADLDGCVAPYKHGDECTYHCFDGFCPDPDGGTGDMATCDDGVWVWNNPPPIECKMDCGPPPMLDYADLDGCVAPFKHGDECTYHCFDGFCPDPDGGTGDMVTCDDGIWVWNNPPPIECKMDCGPPPMLDYADLDGCVAPFKHGDECTYHCFAGFCPDPDGGTGDMVTCDDGVWVWNNPPPIECKMDCGPPPMLANTNRGGCVGPFKHGDKCTYTCIAGFCPDPDGGTGDMVTCDDGNWVWNNFPMVCKQECGAPPVLANTIRGGCLAPFKHGEVCTYTCIAGFCPDPDGGAGDMVICNNGIWFWNNPPPMECKKDCDPPPTPDCASILFCNPPGPPYKHGANCLYDCDAGSTEVGGNDMLTCNDGFWIGVPLDCKKDCVAPPMPDCATVAGCIAPYTHGEVCNYQCDFWCYEFLGDNLLTCIDGVWIGTPLVCLLYCPAPPLPLDTIRSLCVAPYTHGEMCDYDCKPGYSKTGGDDMLTCNNGVWDGDELECKEDCEPPPEPEDRDLINCDPTGPPAIYPHGTGCYYECAEGYTYDSGNDTLTCNNGEWEESDEPLYCKPNCEEPTAPANTVLDSCTPPAPPYYHGAECTFKCAVGYTKVSGGDNMMTCRGGTWLLVGEQLLCAPSEYLAIAARKVTVSNLKCAQS</sequence>
<evidence type="ECO:0000256" key="4">
    <source>
        <dbReference type="ARBA" id="ARBA00023157"/>
    </source>
</evidence>
<dbReference type="PANTHER" id="PTHR45785">
    <property type="entry name" value="COMPLEMENT FACTOR H-RELATED"/>
    <property type="match status" value="1"/>
</dbReference>
<evidence type="ECO:0000313" key="8">
    <source>
        <dbReference type="RefSeq" id="XP_019643113.1"/>
    </source>
</evidence>
<feature type="domain" description="Sushi" evidence="6">
    <location>
        <begin position="318"/>
        <end position="380"/>
    </location>
</feature>
<evidence type="ECO:0000256" key="1">
    <source>
        <dbReference type="ARBA" id="ARBA00004328"/>
    </source>
</evidence>
<evidence type="ECO:0000313" key="7">
    <source>
        <dbReference type="Proteomes" id="UP000515135"/>
    </source>
</evidence>
<keyword evidence="2 5" id="KW-0768">Sushi</keyword>
<evidence type="ECO:0000256" key="2">
    <source>
        <dbReference type="ARBA" id="ARBA00022659"/>
    </source>
</evidence>